<accession>A0ABV5B2L9</accession>
<dbReference type="InterPro" id="IPR005111">
    <property type="entry name" value="MoeA_C_domain_IV"/>
</dbReference>
<dbReference type="PANTHER" id="PTHR10192">
    <property type="entry name" value="MOLYBDOPTERIN BIOSYNTHESIS PROTEIN"/>
    <property type="match status" value="1"/>
</dbReference>
<comment type="cofactor">
    <cofactor evidence="9">
        <name>Mg(2+)</name>
        <dbReference type="ChEBI" id="CHEBI:18420"/>
    </cofactor>
</comment>
<evidence type="ECO:0000256" key="6">
    <source>
        <dbReference type="ARBA" id="ARBA00022505"/>
    </source>
</evidence>
<evidence type="ECO:0000256" key="7">
    <source>
        <dbReference type="ARBA" id="ARBA00023150"/>
    </source>
</evidence>
<dbReference type="Gene3D" id="2.40.340.10">
    <property type="entry name" value="MoeA, C-terminal, domain IV"/>
    <property type="match status" value="1"/>
</dbReference>
<evidence type="ECO:0000256" key="3">
    <source>
        <dbReference type="ARBA" id="ARBA00010763"/>
    </source>
</evidence>
<dbReference type="InterPro" id="IPR005110">
    <property type="entry name" value="MoeA_linker/N"/>
</dbReference>
<dbReference type="EMBL" id="JBHILM010000002">
    <property type="protein sequence ID" value="MFB5679926.1"/>
    <property type="molecule type" value="Genomic_DNA"/>
</dbReference>
<keyword evidence="7 9" id="KW-0501">Molybdenum cofactor biosynthesis</keyword>
<dbReference type="SUPFAM" id="SSF53218">
    <property type="entry name" value="Molybdenum cofactor biosynthesis proteins"/>
    <property type="match status" value="1"/>
</dbReference>
<evidence type="ECO:0000259" key="10">
    <source>
        <dbReference type="SMART" id="SM00852"/>
    </source>
</evidence>
<dbReference type="PANTHER" id="PTHR10192:SF5">
    <property type="entry name" value="GEPHYRIN"/>
    <property type="match status" value="1"/>
</dbReference>
<evidence type="ECO:0000256" key="2">
    <source>
        <dbReference type="ARBA" id="ARBA00005046"/>
    </source>
</evidence>
<dbReference type="Proteomes" id="UP001580407">
    <property type="component" value="Unassembled WGS sequence"/>
</dbReference>
<name>A0ABV5B2L9_9BACL</name>
<dbReference type="Gene3D" id="3.90.105.10">
    <property type="entry name" value="Molybdopterin biosynthesis moea protein, domain 2"/>
    <property type="match status" value="1"/>
</dbReference>
<comment type="catalytic activity">
    <reaction evidence="8">
        <text>adenylyl-molybdopterin + molybdate = Mo-molybdopterin + AMP + H(+)</text>
        <dbReference type="Rhea" id="RHEA:35047"/>
        <dbReference type="ChEBI" id="CHEBI:15378"/>
        <dbReference type="ChEBI" id="CHEBI:36264"/>
        <dbReference type="ChEBI" id="CHEBI:62727"/>
        <dbReference type="ChEBI" id="CHEBI:71302"/>
        <dbReference type="ChEBI" id="CHEBI:456215"/>
        <dbReference type="EC" id="2.10.1.1"/>
    </reaction>
</comment>
<comment type="function">
    <text evidence="1 9">Catalyzes the insertion of molybdate into adenylated molybdopterin with the concomitant release of AMP.</text>
</comment>
<dbReference type="InterPro" id="IPR038987">
    <property type="entry name" value="MoeA-like"/>
</dbReference>
<proteinExistence type="inferred from homology"/>
<dbReference type="RefSeq" id="WP_375523745.1">
    <property type="nucleotide sequence ID" value="NZ_JBHILM010000002.1"/>
</dbReference>
<reference evidence="11 12" key="1">
    <citation type="submission" date="2024-09" db="EMBL/GenBank/DDBJ databases">
        <authorList>
            <person name="Ruan L."/>
        </authorList>
    </citation>
    <scope>NUCLEOTIDE SEQUENCE [LARGE SCALE GENOMIC DNA]</scope>
    <source>
        <strain evidence="11 12">D33</strain>
    </source>
</reference>
<evidence type="ECO:0000256" key="9">
    <source>
        <dbReference type="RuleBase" id="RU365090"/>
    </source>
</evidence>
<comment type="caution">
    <text evidence="11">The sequence shown here is derived from an EMBL/GenBank/DDBJ whole genome shotgun (WGS) entry which is preliminary data.</text>
</comment>
<dbReference type="SUPFAM" id="SSF63882">
    <property type="entry name" value="MoeA N-terminal region -like"/>
    <property type="match status" value="1"/>
</dbReference>
<dbReference type="InterPro" id="IPR001453">
    <property type="entry name" value="MoaB/Mog_dom"/>
</dbReference>
<dbReference type="InterPro" id="IPR036135">
    <property type="entry name" value="MoeA_linker/N_sf"/>
</dbReference>
<dbReference type="InterPro" id="IPR036425">
    <property type="entry name" value="MoaB/Mog-like_dom_sf"/>
</dbReference>
<evidence type="ECO:0000256" key="1">
    <source>
        <dbReference type="ARBA" id="ARBA00002901"/>
    </source>
</evidence>
<dbReference type="NCBIfam" id="TIGR00177">
    <property type="entry name" value="molyb_syn"/>
    <property type="match status" value="1"/>
</dbReference>
<keyword evidence="9" id="KW-0479">Metal-binding</keyword>
<keyword evidence="9" id="KW-0808">Transferase</keyword>
<keyword evidence="9" id="KW-0460">Magnesium</keyword>
<comment type="similarity">
    <text evidence="3 9">Belongs to the MoeA family.</text>
</comment>
<dbReference type="Pfam" id="PF03454">
    <property type="entry name" value="MoeA_C"/>
    <property type="match status" value="1"/>
</dbReference>
<dbReference type="Pfam" id="PF00994">
    <property type="entry name" value="MoCF_biosynth"/>
    <property type="match status" value="1"/>
</dbReference>
<dbReference type="SUPFAM" id="SSF63867">
    <property type="entry name" value="MoeA C-terminal domain-like"/>
    <property type="match status" value="1"/>
</dbReference>
<evidence type="ECO:0000256" key="4">
    <source>
        <dbReference type="ARBA" id="ARBA00013269"/>
    </source>
</evidence>
<dbReference type="CDD" id="cd00887">
    <property type="entry name" value="MoeA"/>
    <property type="match status" value="1"/>
</dbReference>
<dbReference type="InterPro" id="IPR036688">
    <property type="entry name" value="MoeA_C_domain_IV_sf"/>
</dbReference>
<dbReference type="Pfam" id="PF03453">
    <property type="entry name" value="MoeA_N"/>
    <property type="match status" value="1"/>
</dbReference>
<dbReference type="SMART" id="SM00852">
    <property type="entry name" value="MoCF_biosynth"/>
    <property type="match status" value="1"/>
</dbReference>
<organism evidence="11 12">
    <name type="scientific">Paenibacillus terreus</name>
    <dbReference type="NCBI Taxonomy" id="1387834"/>
    <lineage>
        <taxon>Bacteria</taxon>
        <taxon>Bacillati</taxon>
        <taxon>Bacillota</taxon>
        <taxon>Bacilli</taxon>
        <taxon>Bacillales</taxon>
        <taxon>Paenibacillaceae</taxon>
        <taxon>Paenibacillus</taxon>
    </lineage>
</organism>
<keyword evidence="12" id="KW-1185">Reference proteome</keyword>
<dbReference type="NCBIfam" id="NF045515">
    <property type="entry name" value="Glp_gephyrin"/>
    <property type="match status" value="1"/>
</dbReference>
<dbReference type="Gene3D" id="2.170.190.11">
    <property type="entry name" value="Molybdopterin biosynthesis moea protein, domain 3"/>
    <property type="match status" value="1"/>
</dbReference>
<evidence type="ECO:0000256" key="8">
    <source>
        <dbReference type="ARBA" id="ARBA00047317"/>
    </source>
</evidence>
<keyword evidence="6 9" id="KW-0500">Molybdenum</keyword>
<sequence length="426" mass="46355">MKYSDDYTNDKFKRRAISVEEAQKRVMEHVRPGITEIVPLPEAQGRFLAEPLHAPHPYPHFRRSGMDGYAVVSADTKNCKDDETVWLRVVDEIPCGYVSDRLITSGLAARIMTGAQVPEGADAVVMLEATRLREEAGDVYVGLKKIVEPGNNITPVGYELQEGELLLEKGTRLGAGEISVLATFGIHSVPVIRKPRVAVISTGSELLSVDEPLQPGRIRNSNSFMLAVQIREAGGEPYIFGSVPDDVKAAGRVVMDALQNFDYVVTSGGVSVGDYDIMGDLVRQEGVDLLFNKITMRPGSVTTAAVINGGLLFALSGNPGACFVGCELLLRPVIRTMLGAPQPFLPRWQVLLGADYNRVNNYTRFVRARTEIRDGRVYAVPAAVDESSVMISIKDSDCLIVIPPGTGQLEEADKIEIIKLEGGGWS</sequence>
<dbReference type="EC" id="2.10.1.1" evidence="4 9"/>
<evidence type="ECO:0000313" key="12">
    <source>
        <dbReference type="Proteomes" id="UP001580407"/>
    </source>
</evidence>
<evidence type="ECO:0000313" key="11">
    <source>
        <dbReference type="EMBL" id="MFB5679926.1"/>
    </source>
</evidence>
<dbReference type="Gene3D" id="3.40.980.10">
    <property type="entry name" value="MoaB/Mog-like domain"/>
    <property type="match status" value="1"/>
</dbReference>
<gene>
    <name evidence="11" type="primary">glp</name>
    <name evidence="11" type="ORF">ACE3NQ_03200</name>
</gene>
<evidence type="ECO:0000256" key="5">
    <source>
        <dbReference type="ARBA" id="ARBA00021108"/>
    </source>
</evidence>
<feature type="domain" description="MoaB/Mog" evidence="10">
    <location>
        <begin position="198"/>
        <end position="336"/>
    </location>
</feature>
<protein>
    <recommendedName>
        <fullName evidence="5 9">Molybdopterin molybdenumtransferase</fullName>
        <ecNumber evidence="4 9">2.10.1.1</ecNumber>
    </recommendedName>
</protein>
<comment type="pathway">
    <text evidence="2 9">Cofactor biosynthesis; molybdopterin biosynthesis.</text>
</comment>